<evidence type="ECO:0000313" key="1">
    <source>
        <dbReference type="EMBL" id="MDX6189907.1"/>
    </source>
</evidence>
<proteinExistence type="predicted"/>
<gene>
    <name evidence="1" type="ORF">SGQ83_11150</name>
</gene>
<protein>
    <submittedName>
        <fullName evidence="1">Uncharacterized protein</fullName>
    </submittedName>
</protein>
<dbReference type="Proteomes" id="UP001273350">
    <property type="component" value="Unassembled WGS sequence"/>
</dbReference>
<evidence type="ECO:0000313" key="2">
    <source>
        <dbReference type="Proteomes" id="UP001273350"/>
    </source>
</evidence>
<dbReference type="EMBL" id="JAWXVI010000006">
    <property type="protein sequence ID" value="MDX6189907.1"/>
    <property type="molecule type" value="Genomic_DNA"/>
</dbReference>
<dbReference type="RefSeq" id="WP_230003073.1">
    <property type="nucleotide sequence ID" value="NZ_CP087134.1"/>
</dbReference>
<sequence>MKQSSLTIALVFLTGFAGYSQIAQKIGNNPMTLNSTAAFETESTTKGLLPPRMTTAQRNAIATPASGLLVYNTTTNLLEVYNGTIWSGIYNLPKGMVSIPPNGTVTASNTESQIFVLNNCNNCNATVVLPLKASNGLEHIIYNRNSGGTITVTQPSVASGNKPTPFVDNIATAALLTTPSMSLTAQKATKIVFFEYDPNDIYNGVWCFYK</sequence>
<reference evidence="1 2" key="1">
    <citation type="submission" date="2023-11" db="EMBL/GenBank/DDBJ databases">
        <title>Unpublished Manusciprt.</title>
        <authorList>
            <person name="Saticioglu I.B."/>
            <person name="Ay H."/>
            <person name="Ajmi N."/>
            <person name="Altun S."/>
            <person name="Duman M."/>
        </authorList>
    </citation>
    <scope>NUCLEOTIDE SEQUENCE [LARGE SCALE GENOMIC DNA]</scope>
    <source>
        <strain evidence="1 2">Fl-318</strain>
    </source>
</reference>
<comment type="caution">
    <text evidence="1">The sequence shown here is derived from an EMBL/GenBank/DDBJ whole genome shotgun (WGS) entry which is preliminary data.</text>
</comment>
<name>A0ABU4RBD7_9FLAO</name>
<organism evidence="1 2">
    <name type="scientific">Flavobacterium cupriresistens</name>
    <dbReference type="NCBI Taxonomy" id="2893885"/>
    <lineage>
        <taxon>Bacteria</taxon>
        <taxon>Pseudomonadati</taxon>
        <taxon>Bacteroidota</taxon>
        <taxon>Flavobacteriia</taxon>
        <taxon>Flavobacteriales</taxon>
        <taxon>Flavobacteriaceae</taxon>
        <taxon>Flavobacterium</taxon>
    </lineage>
</organism>
<accession>A0ABU4RBD7</accession>
<keyword evidence="2" id="KW-1185">Reference proteome</keyword>